<evidence type="ECO:0000256" key="2">
    <source>
        <dbReference type="ARBA" id="ARBA00022553"/>
    </source>
</evidence>
<accession>A0A9P6G682</accession>
<evidence type="ECO:0000313" key="4">
    <source>
        <dbReference type="EMBL" id="KAF9728509.1"/>
    </source>
</evidence>
<protein>
    <submittedName>
        <fullName evidence="4">Thioester reductase domain-containing protein</fullName>
    </submittedName>
</protein>
<reference evidence="4" key="1">
    <citation type="journal article" date="2020" name="Mol. Plant Microbe Interact.">
        <title>Genome Sequence of the Biocontrol Agent Coniothyrium minitans strain Conio (IMI 134523).</title>
        <authorList>
            <person name="Patel D."/>
            <person name="Shittu T.A."/>
            <person name="Baroncelli R."/>
            <person name="Muthumeenakshi S."/>
            <person name="Osborne T.H."/>
            <person name="Janganan T.K."/>
            <person name="Sreenivasaprasad S."/>
        </authorList>
    </citation>
    <scope>NUCLEOTIDE SEQUENCE</scope>
    <source>
        <strain evidence="4">Conio</strain>
    </source>
</reference>
<keyword evidence="1" id="KW-0596">Phosphopantetheine</keyword>
<gene>
    <name evidence="4" type="ORF">PMIN01_13337</name>
</gene>
<evidence type="ECO:0000256" key="1">
    <source>
        <dbReference type="ARBA" id="ARBA00022450"/>
    </source>
</evidence>
<comment type="caution">
    <text evidence="4">The sequence shown here is derived from an EMBL/GenBank/DDBJ whole genome shotgun (WGS) entry which is preliminary data.</text>
</comment>
<dbReference type="Proteomes" id="UP000756921">
    <property type="component" value="Unassembled WGS sequence"/>
</dbReference>
<keyword evidence="2" id="KW-0597">Phosphoprotein</keyword>
<dbReference type="Pfam" id="PF07993">
    <property type="entry name" value="NAD_binding_4"/>
    <property type="match status" value="2"/>
</dbReference>
<name>A0A9P6G682_9PLEO</name>
<dbReference type="InterPro" id="IPR013120">
    <property type="entry name" value="FAR_NAD-bd"/>
</dbReference>
<dbReference type="EMBL" id="WJXW01000019">
    <property type="protein sequence ID" value="KAF9728509.1"/>
    <property type="molecule type" value="Genomic_DNA"/>
</dbReference>
<feature type="domain" description="Thioester reductase (TE)" evidence="3">
    <location>
        <begin position="41"/>
        <end position="117"/>
    </location>
</feature>
<dbReference type="SUPFAM" id="SSF51735">
    <property type="entry name" value="NAD(P)-binding Rossmann-fold domains"/>
    <property type="match status" value="1"/>
</dbReference>
<sequence>MITVVLDVEGMQRLLARYADFLPPSNKETPHSCGRKTIAIIGSTGFLGPYIVASLLRVHPESKVFCLNRSLDGGQRTVSALEHAASGDIATGLARLRFLVADVTKPDFGLDSSQAGRTQRRKLLRFGPKRPRITFVSSICAVGDWPLVHPARPRVPEEAAWDNRSAMPHGYGESKCVAEQLLAKAHEASGLRVNIASKRLGYFPMHIQALDWIPVDALGEGIANSTKRPPRSETVEVFNMVHPEPAPWNALYETLERRFEFLVKATSLSDWLDKVDGGKLKLHGFLRALGNGREYNMSFRNERAVEALPRVVPISEDLLAEWLEGWELGLSDLKAKIPDFARKDGIAVRRGYAIELFCCLCNTHVSSALTCFTPDLLLTGALPAPLAHSGFTPYKEFVPCQAYLSRLAEVFP</sequence>
<organism evidence="4 5">
    <name type="scientific">Paraphaeosphaeria minitans</name>
    <dbReference type="NCBI Taxonomy" id="565426"/>
    <lineage>
        <taxon>Eukaryota</taxon>
        <taxon>Fungi</taxon>
        <taxon>Dikarya</taxon>
        <taxon>Ascomycota</taxon>
        <taxon>Pezizomycotina</taxon>
        <taxon>Dothideomycetes</taxon>
        <taxon>Pleosporomycetidae</taxon>
        <taxon>Pleosporales</taxon>
        <taxon>Massarineae</taxon>
        <taxon>Didymosphaeriaceae</taxon>
        <taxon>Paraphaeosphaeria</taxon>
    </lineage>
</organism>
<proteinExistence type="predicted"/>
<keyword evidence="5" id="KW-1185">Reference proteome</keyword>
<dbReference type="OrthoDB" id="429813at2759"/>
<feature type="domain" description="Thioester reductase (TE)" evidence="3">
    <location>
        <begin position="153"/>
        <end position="195"/>
    </location>
</feature>
<dbReference type="InterPro" id="IPR036291">
    <property type="entry name" value="NAD(P)-bd_dom_sf"/>
</dbReference>
<dbReference type="InterPro" id="IPR051414">
    <property type="entry name" value="Adenylate-forming_Reductase"/>
</dbReference>
<dbReference type="PANTHER" id="PTHR43439:SF2">
    <property type="entry name" value="ENZYME, PUTATIVE (JCVI)-RELATED"/>
    <property type="match status" value="1"/>
</dbReference>
<evidence type="ECO:0000259" key="3">
    <source>
        <dbReference type="Pfam" id="PF07993"/>
    </source>
</evidence>
<dbReference type="Gene3D" id="3.40.50.720">
    <property type="entry name" value="NAD(P)-binding Rossmann-like Domain"/>
    <property type="match status" value="2"/>
</dbReference>
<dbReference type="PANTHER" id="PTHR43439">
    <property type="entry name" value="PHENYLACETATE-COENZYME A LIGASE"/>
    <property type="match status" value="1"/>
</dbReference>
<dbReference type="AlphaFoldDB" id="A0A9P6G682"/>
<evidence type="ECO:0000313" key="5">
    <source>
        <dbReference type="Proteomes" id="UP000756921"/>
    </source>
</evidence>